<sequence length="212" mass="23232">MLLLWRVLAVAGGCCFLRGHEGKEERGSARGTSLLLLAWRTACDFFESGTESHCGCNDWKFCRHVMGGCGSASACGSLGDYWHRVRFVLAAGPWPYPVGHETELEAVAVCLFFLPIVGECGRCARFFSGGPNPPTRGLAALRFVCVCLCVRAGVGGGAPRCSFRILLCPALRMGALLCSPRTCLMYCRFFLFPHVEHRHTLGRKANKRETLL</sequence>
<evidence type="ECO:0000256" key="1">
    <source>
        <dbReference type="SAM" id="SignalP"/>
    </source>
</evidence>
<feature type="signal peptide" evidence="1">
    <location>
        <begin position="1"/>
        <end position="22"/>
    </location>
</feature>
<dbReference type="AlphaFoldDB" id="V5BQ37"/>
<organism evidence="2 3">
    <name type="scientific">Trypanosoma cruzi Dm28c</name>
    <dbReference type="NCBI Taxonomy" id="1416333"/>
    <lineage>
        <taxon>Eukaryota</taxon>
        <taxon>Discoba</taxon>
        <taxon>Euglenozoa</taxon>
        <taxon>Kinetoplastea</taxon>
        <taxon>Metakinetoplastina</taxon>
        <taxon>Trypanosomatida</taxon>
        <taxon>Trypanosomatidae</taxon>
        <taxon>Trypanosoma</taxon>
        <taxon>Schizotrypanum</taxon>
    </lineage>
</organism>
<protein>
    <recommendedName>
        <fullName evidence="4">Secreted protein</fullName>
    </recommendedName>
</protein>
<dbReference type="Proteomes" id="UP000017861">
    <property type="component" value="Unassembled WGS sequence"/>
</dbReference>
<keyword evidence="1" id="KW-0732">Signal</keyword>
<dbReference type="EMBL" id="AYLP01000021">
    <property type="protein sequence ID" value="ESS68282.1"/>
    <property type="molecule type" value="Genomic_DNA"/>
</dbReference>
<comment type="caution">
    <text evidence="2">The sequence shown here is derived from an EMBL/GenBank/DDBJ whole genome shotgun (WGS) entry which is preliminary data.</text>
</comment>
<gene>
    <name evidence="2" type="ORF">TCDM_02847</name>
</gene>
<evidence type="ECO:0000313" key="3">
    <source>
        <dbReference type="Proteomes" id="UP000017861"/>
    </source>
</evidence>
<dbReference type="VEuPathDB" id="TriTrypDB:TCDM_02847"/>
<evidence type="ECO:0008006" key="4">
    <source>
        <dbReference type="Google" id="ProtNLM"/>
    </source>
</evidence>
<evidence type="ECO:0000313" key="2">
    <source>
        <dbReference type="EMBL" id="ESS68282.1"/>
    </source>
</evidence>
<feature type="chain" id="PRO_5004731164" description="Secreted protein" evidence="1">
    <location>
        <begin position="23"/>
        <end position="212"/>
    </location>
</feature>
<accession>V5BQ37</accession>
<name>V5BQ37_TRYCR</name>
<reference evidence="2 3" key="1">
    <citation type="journal article" date="2014" name="Genome Announc.">
        <title>Trypanosoma cruzi Clone Dm28c Draft Genome Sequence.</title>
        <authorList>
            <person name="Grisard E.C."/>
            <person name="Teixeira S.M."/>
            <person name="de Almeida L.G."/>
            <person name="Stoco P.H."/>
            <person name="Gerber A.L."/>
            <person name="Talavera-Lopez C."/>
            <person name="Lima O.C."/>
            <person name="Andersson B."/>
            <person name="de Vasconcelos A.T."/>
        </authorList>
    </citation>
    <scope>NUCLEOTIDE SEQUENCE [LARGE SCALE GENOMIC DNA]</scope>
    <source>
        <strain evidence="2 3">Dm28c</strain>
    </source>
</reference>
<proteinExistence type="predicted"/>